<sequence>MENQVERIGRELSSSDKVTIIQHLQAFIKKGKLPRGAYKQAAEQLNMNPRTVGRVWRTFCSHGTTVSNKAGKVGPKPMYSTDRVQQLVQAVPTDQRSTFRDMAAATGLTLGTMSRHLKKGVVPVIKATFPSANKRVILQHDNATPHRSITDAELASVSTGGLTFMMRRQPPNSPDLNVLDLGFFASIESLQYKKMNRTENDVIRNTFEGFDELNYEKLENVFLTFQAVMRLVLEHGGDNHFALPHLKKAALRRAGLLMSNRKYKDMRRLLEQHWSDFTHKYPSILGPAPTALAKPVHGSATATATTRSSALALPAFRDGASQREGYGQAAAVPWGAQGQDPMAYLCGYCLSSGIHSTYTCTKLSQAFHQNAVRQDFVFLPGLAAIPPGELPPSDGRGGGTGTSFLNTIRQGYASSDPPGYAPSGRRGYTGSHSCYASFYYGDYRDDQRDRSPFRQSASRYRSRSGDRYRNSCGHFREDRGYFCDDSGANQDDRRYRSRSQSMYAVQRHRSRSRSAQSANQGYAQPASNLQRSQSRSPSRGST</sequence>
<evidence type="ECO:0000313" key="2">
    <source>
        <dbReference type="EMBL" id="RHY11808.1"/>
    </source>
</evidence>
<organism evidence="2 3">
    <name type="scientific">Aphanomyces astaci</name>
    <name type="common">Crayfish plague agent</name>
    <dbReference type="NCBI Taxonomy" id="112090"/>
    <lineage>
        <taxon>Eukaryota</taxon>
        <taxon>Sar</taxon>
        <taxon>Stramenopiles</taxon>
        <taxon>Oomycota</taxon>
        <taxon>Saprolegniomycetes</taxon>
        <taxon>Saprolegniales</taxon>
        <taxon>Verrucalvaceae</taxon>
        <taxon>Aphanomyces</taxon>
    </lineage>
</organism>
<gene>
    <name evidence="2" type="ORF">DYB36_012313</name>
</gene>
<name>A0A397B0D7_APHAT</name>
<feature type="region of interest" description="Disordered" evidence="1">
    <location>
        <begin position="446"/>
        <end position="467"/>
    </location>
</feature>
<dbReference type="InterPro" id="IPR036397">
    <property type="entry name" value="RNaseH_sf"/>
</dbReference>
<protein>
    <submittedName>
        <fullName evidence="2">Uncharacterized protein</fullName>
    </submittedName>
</protein>
<dbReference type="Gene3D" id="3.30.420.10">
    <property type="entry name" value="Ribonuclease H-like superfamily/Ribonuclease H"/>
    <property type="match status" value="1"/>
</dbReference>
<dbReference type="GO" id="GO:0003676">
    <property type="term" value="F:nucleic acid binding"/>
    <property type="evidence" value="ECO:0007669"/>
    <property type="project" value="InterPro"/>
</dbReference>
<proteinExistence type="predicted"/>
<comment type="caution">
    <text evidence="2">The sequence shown here is derived from an EMBL/GenBank/DDBJ whole genome shotgun (WGS) entry which is preliminary data.</text>
</comment>
<dbReference type="PANTHER" id="PTHR47169">
    <property type="entry name" value="OS01G0541250 PROTEIN"/>
    <property type="match status" value="1"/>
</dbReference>
<feature type="compositionally biased region" description="Low complexity" evidence="1">
    <location>
        <begin position="527"/>
        <end position="542"/>
    </location>
</feature>
<reference evidence="2 3" key="1">
    <citation type="submission" date="2018-08" db="EMBL/GenBank/DDBJ databases">
        <title>Aphanomyces genome sequencing and annotation.</title>
        <authorList>
            <person name="Minardi D."/>
            <person name="Oidtmann B."/>
            <person name="Van Der Giezen M."/>
            <person name="Studholme D.J."/>
        </authorList>
    </citation>
    <scope>NUCLEOTIDE SEQUENCE [LARGE SCALE GENOMIC DNA]</scope>
    <source>
        <strain evidence="2 3">Kv</strain>
    </source>
</reference>
<evidence type="ECO:0000313" key="3">
    <source>
        <dbReference type="Proteomes" id="UP000265427"/>
    </source>
</evidence>
<accession>A0A397B0D7</accession>
<dbReference type="VEuPathDB" id="FungiDB:H257_10428"/>
<evidence type="ECO:0000256" key="1">
    <source>
        <dbReference type="SAM" id="MobiDB-lite"/>
    </source>
</evidence>
<dbReference type="EMBL" id="QUSZ01004973">
    <property type="protein sequence ID" value="RHY11808.1"/>
    <property type="molecule type" value="Genomic_DNA"/>
</dbReference>
<dbReference type="AlphaFoldDB" id="A0A397B0D7"/>
<feature type="region of interest" description="Disordered" evidence="1">
    <location>
        <begin position="485"/>
        <end position="542"/>
    </location>
</feature>
<feature type="non-terminal residue" evidence="2">
    <location>
        <position position="542"/>
    </location>
</feature>
<dbReference type="Proteomes" id="UP000265427">
    <property type="component" value="Unassembled WGS sequence"/>
</dbReference>